<dbReference type="InParanoid" id="A0A0V0QCF7"/>
<dbReference type="SUPFAM" id="SSF53649">
    <property type="entry name" value="Alkaline phosphatase-like"/>
    <property type="match status" value="1"/>
</dbReference>
<dbReference type="OrthoDB" id="289743at2759"/>
<keyword evidence="1" id="KW-0175">Coiled coil</keyword>
<dbReference type="Proteomes" id="UP000054937">
    <property type="component" value="Unassembled WGS sequence"/>
</dbReference>
<dbReference type="AlphaFoldDB" id="A0A0V0QCF7"/>
<feature type="domain" description="CFA20" evidence="2">
    <location>
        <begin position="1"/>
        <end position="184"/>
    </location>
</feature>
<dbReference type="InterPro" id="IPR040441">
    <property type="entry name" value="CFA20/CFAP20DC"/>
</dbReference>
<reference evidence="3 4" key="1">
    <citation type="journal article" date="2015" name="Sci. Rep.">
        <title>Genome of the facultative scuticociliatosis pathogen Pseudocohnilembus persalinus provides insight into its virulence through horizontal gene transfer.</title>
        <authorList>
            <person name="Xiong J."/>
            <person name="Wang G."/>
            <person name="Cheng J."/>
            <person name="Tian M."/>
            <person name="Pan X."/>
            <person name="Warren A."/>
            <person name="Jiang C."/>
            <person name="Yuan D."/>
            <person name="Miao W."/>
        </authorList>
    </citation>
    <scope>NUCLEOTIDE SEQUENCE [LARGE SCALE GENOMIC DNA]</scope>
    <source>
        <strain evidence="3">36N120E</strain>
    </source>
</reference>
<protein>
    <submittedName>
        <fullName evidence="3">Alkaline-phosphatase-like, core domain</fullName>
    </submittedName>
</protein>
<organism evidence="3 4">
    <name type="scientific">Pseudocohnilembus persalinus</name>
    <name type="common">Ciliate</name>
    <dbReference type="NCBI Taxonomy" id="266149"/>
    <lineage>
        <taxon>Eukaryota</taxon>
        <taxon>Sar</taxon>
        <taxon>Alveolata</taxon>
        <taxon>Ciliophora</taxon>
        <taxon>Intramacronucleata</taxon>
        <taxon>Oligohymenophorea</taxon>
        <taxon>Scuticociliatia</taxon>
        <taxon>Philasterida</taxon>
        <taxon>Pseudocohnilembidae</taxon>
        <taxon>Pseudocohnilembus</taxon>
    </lineage>
</organism>
<evidence type="ECO:0000313" key="4">
    <source>
        <dbReference type="Proteomes" id="UP000054937"/>
    </source>
</evidence>
<comment type="caution">
    <text evidence="3">The sequence shown here is derived from an EMBL/GenBank/DDBJ whole genome shotgun (WGS) entry which is preliminary data.</text>
</comment>
<accession>A0A0V0QCF7</accession>
<keyword evidence="4" id="KW-1185">Reference proteome</keyword>
<evidence type="ECO:0000259" key="2">
    <source>
        <dbReference type="Pfam" id="PF05018"/>
    </source>
</evidence>
<dbReference type="Pfam" id="PF05018">
    <property type="entry name" value="CFA20_dom"/>
    <property type="match status" value="1"/>
</dbReference>
<feature type="coiled-coil region" evidence="1">
    <location>
        <begin position="662"/>
        <end position="693"/>
    </location>
</feature>
<dbReference type="PANTHER" id="PTHR12458">
    <property type="entry name" value="ORF PROTEIN"/>
    <property type="match status" value="1"/>
</dbReference>
<dbReference type="InterPro" id="IPR007714">
    <property type="entry name" value="CFA20_dom"/>
</dbReference>
<sequence length="820" mass="97229">MFKNTFQSGFLSILYSIGSKPLQIWNKSIRNGHIKRITDQDIQSSVLEIMGTNVSTNFIIAPADPKETLGIKLPFLVMIIKNLKKYYTFEVQVLDDKNVRRRFRASNYQSTTRVKPFICTMPMRLDEGWNQIQFNLSDFTRRAYGTNYIETLRVQIHANCRIRRIYFSDRLYSEEELPAEFKLFLPVQLRKNAKIIIDYCDYTQREVEELYTFKGRNFYRNKIIENLEGVQLVEDNLNVNQQPQIIEKDLQKMDLDKQGTVNKYMEQIKPLEEEFDKQIKKLEKIRVIKQQITKQSRYVSIQNSRVFTLRPSLRCAQQSDQINIIEPGFEFQGQASGVGAQYLVSHNSYYQQKIVVDFCLSEFNGQGNLQVGLIKENFKDSNSVKLPQDSRLCKYIFGSTYQVNMCSLGGVEDNEVFGKEVLQDVQDFDLIQKMGQVFVYSLIIIFITLVLFLKPQILETTNQKVKYNDYCWNNQKDKSLRIFKILMCEYKKHDGFLWVMLDGMAYDQVEYMMNQSKKDSFGFKVKGPDFRQSGAMHHSYFTGTVNRNYLAQTIYEDSILYQINKTDKYLQYYGNTYPVYPLGQSYYDEIDQSREFGVLDKLCPKSKITRGFQNINTYTKNEVQNSTFTEIEDKLTLQEYFREKVGNYFQKFQYKWRNCLEKKFYRRNNEEYKRKQENEIKQMEQQLKREKEKKLDGEFKNQGLNYVQDIQYYYNNSAIYYTARSDYVNHHWGRNSIQGNYFYTVVQEQILSLLNYLRFQSKDQLLIVSSDHGGQYRKGEDNYSNHGFQDENNQATLLIWSSYYSDQEQLNIDLEIIGLL</sequence>
<evidence type="ECO:0000313" key="3">
    <source>
        <dbReference type="EMBL" id="KRW99872.1"/>
    </source>
</evidence>
<gene>
    <name evidence="3" type="ORF">PPERSA_10991</name>
</gene>
<name>A0A0V0QCF7_PSEPJ</name>
<dbReference type="EMBL" id="LDAU01000203">
    <property type="protein sequence ID" value="KRW99872.1"/>
    <property type="molecule type" value="Genomic_DNA"/>
</dbReference>
<dbReference type="InterPro" id="IPR017850">
    <property type="entry name" value="Alkaline_phosphatase_core_sf"/>
</dbReference>
<evidence type="ECO:0000256" key="1">
    <source>
        <dbReference type="SAM" id="Coils"/>
    </source>
</evidence>
<proteinExistence type="predicted"/>
<dbReference type="Gene3D" id="3.40.720.10">
    <property type="entry name" value="Alkaline Phosphatase, subunit A"/>
    <property type="match status" value="1"/>
</dbReference>